<sequence length="580" mass="65126">MKFVYLPVYRLAVNYFVNFGRRWSVLEHMLLVETTASRRTVKELSALADLPQRLIIEALINLLRSNWIEVRSSEHGSYFTATPAGIRRALEKELPETLHKDVKWDSVCVDRVTGHWMRADELDLVYERDLPDECVALEPLLYTFEQNDPALRDLFRLNLNESLEPTPPQFRTPSKPFARIGVAFDQVEMGLPPSAPFTLRDSIVALAKTVPETGEPSTAPGARGPTAMALDDITPNDIIVGGPEHWDLLAHIFDVAHTTIIIHSCFLGPDTLRRLKPFFEKAARRQVKVELLWGLHNDPETRKPKAKFADCEVALKEMSALVRERVRLSPTSSGSHSKVILYDDKETGLWTSVVGSCNFLSSEFDWIEASVRLQSQAFASKLLNRLLSSQLPAVGNWSAVARRLNGIWSKIKHQSYQRGERGNVALTLITDKEHYACVTKARDEAASRIKIGCDIFGLAAETSVLAPMETAAKLGRQVDLEYSRVSEFLIEEGRMPDPNAIRERQIALSQTNDFDAKYLLWDNDNLVISSFNWLSTVVAGFRSNGAEIGVMLQGPNIANIFDEKRRSVLAARESSIVDQA</sequence>
<comment type="function">
    <text evidence="1">Could be a virulence factor.</text>
</comment>
<dbReference type="GO" id="GO:0006793">
    <property type="term" value="P:phosphorus metabolic process"/>
    <property type="evidence" value="ECO:0007669"/>
    <property type="project" value="UniProtKB-ARBA"/>
</dbReference>
<protein>
    <recommendedName>
        <fullName evidence="3">Phospholipase D</fullName>
    </recommendedName>
    <alternativeName>
        <fullName evidence="5">Choline phosphatase</fullName>
    </alternativeName>
</protein>
<evidence type="ECO:0000256" key="5">
    <source>
        <dbReference type="ARBA" id="ARBA00029594"/>
    </source>
</evidence>
<evidence type="ECO:0000313" key="8">
    <source>
        <dbReference type="Proteomes" id="UP000468864"/>
    </source>
</evidence>
<evidence type="ECO:0000256" key="4">
    <source>
        <dbReference type="ARBA" id="ARBA00022525"/>
    </source>
</evidence>
<dbReference type="AlphaFoldDB" id="A0A6N9ZJW8"/>
<keyword evidence="4" id="KW-0964">Secreted</keyword>
<dbReference type="GO" id="GO:0003824">
    <property type="term" value="F:catalytic activity"/>
    <property type="evidence" value="ECO:0007669"/>
    <property type="project" value="InterPro"/>
</dbReference>
<dbReference type="EMBL" id="WUEP01000013">
    <property type="protein sequence ID" value="NEH93038.1"/>
    <property type="molecule type" value="Genomic_DNA"/>
</dbReference>
<dbReference type="Gene3D" id="3.30.870.10">
    <property type="entry name" value="Endonuclease Chain A"/>
    <property type="match status" value="1"/>
</dbReference>
<evidence type="ECO:0000256" key="2">
    <source>
        <dbReference type="ARBA" id="ARBA00004613"/>
    </source>
</evidence>
<feature type="domain" description="PLD phosphodiesterase" evidence="6">
    <location>
        <begin position="331"/>
        <end position="363"/>
    </location>
</feature>
<evidence type="ECO:0000313" key="7">
    <source>
        <dbReference type="EMBL" id="NEH93038.1"/>
    </source>
</evidence>
<gene>
    <name evidence="7" type="ORF">GR206_18765</name>
</gene>
<accession>A0A6N9ZJW8</accession>
<organism evidence="7 8">
    <name type="scientific">Rhizobium laguerreae</name>
    <dbReference type="NCBI Taxonomy" id="1076926"/>
    <lineage>
        <taxon>Bacteria</taxon>
        <taxon>Pseudomonadati</taxon>
        <taxon>Pseudomonadota</taxon>
        <taxon>Alphaproteobacteria</taxon>
        <taxon>Hyphomicrobiales</taxon>
        <taxon>Rhizobiaceae</taxon>
        <taxon>Rhizobium/Agrobacterium group</taxon>
        <taxon>Rhizobium</taxon>
    </lineage>
</organism>
<proteinExistence type="predicted"/>
<dbReference type="SUPFAM" id="SSF56024">
    <property type="entry name" value="Phospholipase D/nuclease"/>
    <property type="match status" value="1"/>
</dbReference>
<comment type="subcellular location">
    <subcellularLocation>
        <location evidence="2">Secreted</location>
    </subcellularLocation>
</comment>
<reference evidence="7 8" key="1">
    <citation type="submission" date="2019-12" db="EMBL/GenBank/DDBJ databases">
        <title>Rhizobium genotypes associated with high levels of biological nitrogen fixation by grain legumes in a temperate-maritime cropping system.</title>
        <authorList>
            <person name="Maluk M."/>
            <person name="Francesc Ferrando Molina F."/>
            <person name="Lopez Del Egido L."/>
            <person name="Lafos M."/>
            <person name="Langarica-Fuentes A."/>
            <person name="Gebre Yohannes G."/>
            <person name="Young M.W."/>
            <person name="Martin P."/>
            <person name="Gantlett R."/>
            <person name="Kenicer G."/>
            <person name="Hawes C."/>
            <person name="Begg G.S."/>
            <person name="Quilliam R.S."/>
            <person name="Squire G.R."/>
            <person name="Poole P.S."/>
            <person name="Young P.W."/>
            <person name="Iannetta P.M."/>
            <person name="James E.K."/>
        </authorList>
    </citation>
    <scope>NUCLEOTIDE SEQUENCE [LARGE SCALE GENOMIC DNA]</scope>
    <source>
        <strain evidence="7 8">JHI2449</strain>
    </source>
</reference>
<dbReference type="InterPro" id="IPR001736">
    <property type="entry name" value="PLipase_D/transphosphatidylase"/>
</dbReference>
<comment type="caution">
    <text evidence="7">The sequence shown here is derived from an EMBL/GenBank/DDBJ whole genome shotgun (WGS) entry which is preliminary data.</text>
</comment>
<evidence type="ECO:0000256" key="1">
    <source>
        <dbReference type="ARBA" id="ARBA00003145"/>
    </source>
</evidence>
<dbReference type="Proteomes" id="UP000468864">
    <property type="component" value="Unassembled WGS sequence"/>
</dbReference>
<evidence type="ECO:0000259" key="6">
    <source>
        <dbReference type="PROSITE" id="PS50035"/>
    </source>
</evidence>
<dbReference type="Pfam" id="PF13091">
    <property type="entry name" value="PLDc_2"/>
    <property type="match status" value="1"/>
</dbReference>
<evidence type="ECO:0000256" key="3">
    <source>
        <dbReference type="ARBA" id="ARBA00018392"/>
    </source>
</evidence>
<dbReference type="RefSeq" id="WP_163879946.1">
    <property type="nucleotide sequence ID" value="NZ_WUEP01000013.1"/>
</dbReference>
<dbReference type="InterPro" id="IPR025202">
    <property type="entry name" value="PLD-like_dom"/>
</dbReference>
<dbReference type="PROSITE" id="PS50035">
    <property type="entry name" value="PLD"/>
    <property type="match status" value="1"/>
</dbReference>
<name>A0A6N9ZJW8_9HYPH</name>